<evidence type="ECO:0000313" key="3">
    <source>
        <dbReference type="Proteomes" id="UP001458880"/>
    </source>
</evidence>
<organism evidence="2 3">
    <name type="scientific">Popillia japonica</name>
    <name type="common">Japanese beetle</name>
    <dbReference type="NCBI Taxonomy" id="7064"/>
    <lineage>
        <taxon>Eukaryota</taxon>
        <taxon>Metazoa</taxon>
        <taxon>Ecdysozoa</taxon>
        <taxon>Arthropoda</taxon>
        <taxon>Hexapoda</taxon>
        <taxon>Insecta</taxon>
        <taxon>Pterygota</taxon>
        <taxon>Neoptera</taxon>
        <taxon>Endopterygota</taxon>
        <taxon>Coleoptera</taxon>
        <taxon>Polyphaga</taxon>
        <taxon>Scarabaeiformia</taxon>
        <taxon>Scarabaeidae</taxon>
        <taxon>Rutelinae</taxon>
        <taxon>Popillia</taxon>
    </lineage>
</organism>
<reference evidence="2 3" key="1">
    <citation type="journal article" date="2024" name="BMC Genomics">
        <title>De novo assembly and annotation of Popillia japonica's genome with initial clues to its potential as an invasive pest.</title>
        <authorList>
            <person name="Cucini C."/>
            <person name="Boschi S."/>
            <person name="Funari R."/>
            <person name="Cardaioli E."/>
            <person name="Iannotti N."/>
            <person name="Marturano G."/>
            <person name="Paoli F."/>
            <person name="Bruttini M."/>
            <person name="Carapelli A."/>
            <person name="Frati F."/>
            <person name="Nardi F."/>
        </authorList>
    </citation>
    <scope>NUCLEOTIDE SEQUENCE [LARGE SCALE GENOMIC DNA]</scope>
    <source>
        <strain evidence="2">DMR45628</strain>
    </source>
</reference>
<feature type="region of interest" description="Disordered" evidence="1">
    <location>
        <begin position="136"/>
        <end position="174"/>
    </location>
</feature>
<accession>A0AAW1M3P8</accession>
<dbReference type="AlphaFoldDB" id="A0AAW1M3P8"/>
<dbReference type="EMBL" id="JASPKY010000066">
    <property type="protein sequence ID" value="KAK9743716.1"/>
    <property type="molecule type" value="Genomic_DNA"/>
</dbReference>
<keyword evidence="3" id="KW-1185">Reference proteome</keyword>
<name>A0AAW1M3P8_POPJA</name>
<protein>
    <submittedName>
        <fullName evidence="2">Uncharacterized protein</fullName>
    </submittedName>
</protein>
<feature type="region of interest" description="Disordered" evidence="1">
    <location>
        <begin position="81"/>
        <end position="114"/>
    </location>
</feature>
<evidence type="ECO:0000256" key="1">
    <source>
        <dbReference type="SAM" id="MobiDB-lite"/>
    </source>
</evidence>
<evidence type="ECO:0000313" key="2">
    <source>
        <dbReference type="EMBL" id="KAK9743716.1"/>
    </source>
</evidence>
<sequence length="174" mass="19739">MAQHGENIMREIKSTLEQKGGWSSLSKIIDHKWTDGCFQNTNLVGRGTLEERKGNLAVIINPKGTFDGELVWWEEEHLKSGKVTSHDPAGGKARRRKHRIHPNEDPDNSQQTNFPDVVTLLEEKLEEGSIEYIQMKTQTILSSGKRGSDPAGGKARRRKHRIHPNEDPDNSQQR</sequence>
<gene>
    <name evidence="2" type="ORF">QE152_g8339</name>
</gene>
<comment type="caution">
    <text evidence="2">The sequence shown here is derived from an EMBL/GenBank/DDBJ whole genome shotgun (WGS) entry which is preliminary data.</text>
</comment>
<dbReference type="Proteomes" id="UP001458880">
    <property type="component" value="Unassembled WGS sequence"/>
</dbReference>
<proteinExistence type="predicted"/>